<dbReference type="InterPro" id="IPR017896">
    <property type="entry name" value="4Fe4S_Fe-S-bd"/>
</dbReference>
<dbReference type="NCBIfam" id="TIGR00276">
    <property type="entry name" value="tRNA epoxyqueuosine(34) reductase QueG"/>
    <property type="match status" value="1"/>
</dbReference>
<dbReference type="AlphaFoldDB" id="A0A932I2D9"/>
<dbReference type="EMBL" id="JACPUR010000021">
    <property type="protein sequence ID" value="MBI3127969.1"/>
    <property type="molecule type" value="Genomic_DNA"/>
</dbReference>
<dbReference type="InterPro" id="IPR013542">
    <property type="entry name" value="QueG_DUF1730"/>
</dbReference>
<protein>
    <submittedName>
        <fullName evidence="10">tRNA epoxyqueuosine(34) reductase QueG</fullName>
        <ecNumber evidence="10">1.17.99.6</ecNumber>
    </submittedName>
</protein>
<dbReference type="Pfam" id="PF08331">
    <property type="entry name" value="QueG_DUF1730"/>
    <property type="match status" value="1"/>
</dbReference>
<gene>
    <name evidence="10" type="primary">queG</name>
    <name evidence="10" type="ORF">HYZ11_10220</name>
</gene>
<keyword evidence="5" id="KW-0671">Queuosine biosynthesis</keyword>
<dbReference type="InterPro" id="IPR011989">
    <property type="entry name" value="ARM-like"/>
</dbReference>
<organism evidence="10 11">
    <name type="scientific">Tectimicrobiota bacterium</name>
    <dbReference type="NCBI Taxonomy" id="2528274"/>
    <lineage>
        <taxon>Bacteria</taxon>
        <taxon>Pseudomonadati</taxon>
        <taxon>Nitrospinota/Tectimicrobiota group</taxon>
        <taxon>Candidatus Tectimicrobiota</taxon>
    </lineage>
</organism>
<evidence type="ECO:0000259" key="9">
    <source>
        <dbReference type="PROSITE" id="PS51379"/>
    </source>
</evidence>
<dbReference type="SMART" id="SM00567">
    <property type="entry name" value="EZ_HEAT"/>
    <property type="match status" value="2"/>
</dbReference>
<sequence>MDLRPASAVAELSPEELALAAKSLARRHGFDLAGIAPPELGEAHGRYLEWLRLGYEGEMAYLRRNPEARSDLRRVWPATRCALVVAIRYRGEKMHEPPAALPGRIASYAHGGDYHKFLKKRLLRVLRDLRELDPGVDGRSYVDTGPILERDLAVRAGLGWHGKNSLLLNRSLGSYFFLGVLLLNRPLPADAPFGEDHCGTCVRCIEACPTGAIVAPGVVDARRCISYLTIELRGPMPRELRPLVGDHFFGCDICQEVCPWNTDAPPAAEPRFAPRPGAQSPDLLALLEMDEKAFHRRFRGTPVMRSRYDGFLRNVAVAIGNTGGGEAVAPLLRALRHREPLARGHAAWALGRIGRRLGGEAIRPVLEERLGRERDPWVHEEIELALGDLPSVRLPVLPPAGGPGTNGNSHPAR</sequence>
<keyword evidence="2" id="KW-0963">Cytoplasm</keyword>
<accession>A0A932I2D9</accession>
<comment type="caution">
    <text evidence="10">The sequence shown here is derived from an EMBL/GenBank/DDBJ whole genome shotgun (WGS) entry which is preliminary data.</text>
</comment>
<dbReference type="Proteomes" id="UP000782312">
    <property type="component" value="Unassembled WGS sequence"/>
</dbReference>
<keyword evidence="3" id="KW-0819">tRNA processing</keyword>
<dbReference type="InterPro" id="IPR004155">
    <property type="entry name" value="PBS_lyase_HEAT"/>
</dbReference>
<evidence type="ECO:0000256" key="3">
    <source>
        <dbReference type="ARBA" id="ARBA00022694"/>
    </source>
</evidence>
<evidence type="ECO:0000256" key="6">
    <source>
        <dbReference type="ARBA" id="ARBA00023002"/>
    </source>
</evidence>
<evidence type="ECO:0000256" key="5">
    <source>
        <dbReference type="ARBA" id="ARBA00022785"/>
    </source>
</evidence>
<keyword evidence="6 10" id="KW-0560">Oxidoreductase</keyword>
<evidence type="ECO:0000313" key="10">
    <source>
        <dbReference type="EMBL" id="MBI3127969.1"/>
    </source>
</evidence>
<dbReference type="SUPFAM" id="SSF46548">
    <property type="entry name" value="alpha-helical ferredoxin"/>
    <property type="match status" value="1"/>
</dbReference>
<evidence type="ECO:0000313" key="11">
    <source>
        <dbReference type="Proteomes" id="UP000782312"/>
    </source>
</evidence>
<reference evidence="10" key="1">
    <citation type="submission" date="2020-07" db="EMBL/GenBank/DDBJ databases">
        <title>Huge and variable diversity of episymbiotic CPR bacteria and DPANN archaea in groundwater ecosystems.</title>
        <authorList>
            <person name="He C.Y."/>
            <person name="Keren R."/>
            <person name="Whittaker M."/>
            <person name="Farag I.F."/>
            <person name="Doudna J."/>
            <person name="Cate J.H.D."/>
            <person name="Banfield J.F."/>
        </authorList>
    </citation>
    <scope>NUCLEOTIDE SEQUENCE</scope>
    <source>
        <strain evidence="10">NC_groundwater_763_Ag_S-0.2um_68_21</strain>
    </source>
</reference>
<dbReference type="PANTHER" id="PTHR30002:SF4">
    <property type="entry name" value="EPOXYQUEUOSINE REDUCTASE"/>
    <property type="match status" value="1"/>
</dbReference>
<dbReference type="GO" id="GO:0051539">
    <property type="term" value="F:4 iron, 4 sulfur cluster binding"/>
    <property type="evidence" value="ECO:0007669"/>
    <property type="project" value="UniProtKB-KW"/>
</dbReference>
<feature type="domain" description="4Fe-4S ferredoxin-type" evidence="9">
    <location>
        <begin position="189"/>
        <end position="218"/>
    </location>
</feature>
<keyword evidence="7" id="KW-0408">Iron</keyword>
<dbReference type="Pfam" id="PF13646">
    <property type="entry name" value="HEAT_2"/>
    <property type="match status" value="1"/>
</dbReference>
<evidence type="ECO:0000256" key="1">
    <source>
        <dbReference type="ARBA" id="ARBA00022485"/>
    </source>
</evidence>
<dbReference type="Gene3D" id="3.30.70.20">
    <property type="match status" value="1"/>
</dbReference>
<dbReference type="SUPFAM" id="SSF48371">
    <property type="entry name" value="ARM repeat"/>
    <property type="match status" value="1"/>
</dbReference>
<dbReference type="Pfam" id="PF13484">
    <property type="entry name" value="Fer4_16"/>
    <property type="match status" value="1"/>
</dbReference>
<evidence type="ECO:0000256" key="7">
    <source>
        <dbReference type="ARBA" id="ARBA00023004"/>
    </source>
</evidence>
<dbReference type="PANTHER" id="PTHR30002">
    <property type="entry name" value="EPOXYQUEUOSINE REDUCTASE"/>
    <property type="match status" value="1"/>
</dbReference>
<dbReference type="PROSITE" id="PS51379">
    <property type="entry name" value="4FE4S_FER_2"/>
    <property type="match status" value="1"/>
</dbReference>
<dbReference type="InterPro" id="IPR017900">
    <property type="entry name" value="4Fe4S_Fe_S_CS"/>
</dbReference>
<dbReference type="PROSITE" id="PS00198">
    <property type="entry name" value="4FE4S_FER_1"/>
    <property type="match status" value="1"/>
</dbReference>
<dbReference type="InterPro" id="IPR016024">
    <property type="entry name" value="ARM-type_fold"/>
</dbReference>
<evidence type="ECO:0000256" key="4">
    <source>
        <dbReference type="ARBA" id="ARBA00022723"/>
    </source>
</evidence>
<keyword evidence="4" id="KW-0479">Metal-binding</keyword>
<proteinExistence type="predicted"/>
<name>A0A932I2D9_UNCTE</name>
<evidence type="ECO:0000256" key="8">
    <source>
        <dbReference type="ARBA" id="ARBA00023014"/>
    </source>
</evidence>
<dbReference type="EC" id="1.17.99.6" evidence="10"/>
<keyword evidence="8" id="KW-0411">Iron-sulfur</keyword>
<dbReference type="InterPro" id="IPR004453">
    <property type="entry name" value="QueG"/>
</dbReference>
<keyword evidence="1" id="KW-0004">4Fe-4S</keyword>
<dbReference type="GO" id="GO:0008616">
    <property type="term" value="P:tRNA queuosine(34) biosynthetic process"/>
    <property type="evidence" value="ECO:0007669"/>
    <property type="project" value="UniProtKB-KW"/>
</dbReference>
<dbReference type="GO" id="GO:0046872">
    <property type="term" value="F:metal ion binding"/>
    <property type="evidence" value="ECO:0007669"/>
    <property type="project" value="UniProtKB-KW"/>
</dbReference>
<dbReference type="Gene3D" id="1.25.10.10">
    <property type="entry name" value="Leucine-rich Repeat Variant"/>
    <property type="match status" value="1"/>
</dbReference>
<evidence type="ECO:0000256" key="2">
    <source>
        <dbReference type="ARBA" id="ARBA00022490"/>
    </source>
</evidence>
<dbReference type="GO" id="GO:0052693">
    <property type="term" value="F:epoxyqueuosine reductase activity"/>
    <property type="evidence" value="ECO:0007669"/>
    <property type="project" value="UniProtKB-EC"/>
</dbReference>